<evidence type="ECO:0000256" key="2">
    <source>
        <dbReference type="ARBA" id="ARBA00006555"/>
    </source>
</evidence>
<dbReference type="GO" id="GO:0015031">
    <property type="term" value="P:protein transport"/>
    <property type="evidence" value="ECO:0007669"/>
    <property type="project" value="UniProtKB-KW"/>
</dbReference>
<keyword evidence="7" id="KW-0653">Protein transport</keyword>
<dbReference type="InterPro" id="IPR037682">
    <property type="entry name" value="TonB_C"/>
</dbReference>
<organism evidence="14 15">
    <name type="scientific">Xenorhabdus innexi</name>
    <dbReference type="NCBI Taxonomy" id="290109"/>
    <lineage>
        <taxon>Bacteria</taxon>
        <taxon>Pseudomonadati</taxon>
        <taxon>Pseudomonadota</taxon>
        <taxon>Gammaproteobacteria</taxon>
        <taxon>Enterobacterales</taxon>
        <taxon>Morganellaceae</taxon>
        <taxon>Xenorhabdus</taxon>
    </lineage>
</organism>
<dbReference type="Proteomes" id="UP000196435">
    <property type="component" value="Unassembled WGS sequence"/>
</dbReference>
<evidence type="ECO:0000256" key="10">
    <source>
        <dbReference type="SAM" id="MobiDB-lite"/>
    </source>
</evidence>
<feature type="region of interest" description="Disordered" evidence="10">
    <location>
        <begin position="106"/>
        <end position="167"/>
    </location>
</feature>
<dbReference type="EMBL" id="NIBU01000041">
    <property type="protein sequence ID" value="PHM31234.1"/>
    <property type="molecule type" value="Genomic_DNA"/>
</dbReference>
<evidence type="ECO:0000256" key="6">
    <source>
        <dbReference type="ARBA" id="ARBA00022692"/>
    </source>
</evidence>
<evidence type="ECO:0000313" key="14">
    <source>
        <dbReference type="EMBL" id="SIP74028.1"/>
    </source>
</evidence>
<comment type="subcellular location">
    <subcellularLocation>
        <location evidence="1">Cell inner membrane</location>
        <topology evidence="1">Single-pass membrane protein</topology>
        <orientation evidence="1">Periplasmic side</orientation>
    </subcellularLocation>
</comment>
<dbReference type="Gene3D" id="3.30.1150.10">
    <property type="match status" value="1"/>
</dbReference>
<evidence type="ECO:0000313" key="15">
    <source>
        <dbReference type="Proteomes" id="UP000196435"/>
    </source>
</evidence>
<keyword evidence="3" id="KW-0813">Transport</keyword>
<dbReference type="Pfam" id="PF03544">
    <property type="entry name" value="TonB_C"/>
    <property type="match status" value="1"/>
</dbReference>
<feature type="compositionally biased region" description="Low complexity" evidence="10">
    <location>
        <begin position="140"/>
        <end position="151"/>
    </location>
</feature>
<reference evidence="15" key="2">
    <citation type="submission" date="2016-12" db="EMBL/GenBank/DDBJ databases">
        <authorList>
            <person name="Gaudriault S."/>
        </authorList>
    </citation>
    <scope>NUCLEOTIDE SEQUENCE [LARGE SCALE GENOMIC DNA]</scope>
    <source>
        <strain evidence="15">HGB1681 (deposited as PTA-6826 in the American Type Culture Collection)</strain>
    </source>
</reference>
<keyword evidence="16" id="KW-1185">Reference proteome</keyword>
<evidence type="ECO:0000256" key="3">
    <source>
        <dbReference type="ARBA" id="ARBA00022448"/>
    </source>
</evidence>
<sequence length="268" mass="29771">MLTYTTYQTTHVGHVTKSFLAAITLHALLVGWLVYKPKDLDIEEFLPPPAVMMEVSLQTEAIHKVEKQPIGIEQQLSVASEQKESKVDAVNMPKLAVNEEALILADKTKKKKPKEQDAPKKSQPIKRVQAKEQESEKSQSTAAPTTSTATADNITARTSASYESNSDTVADAKAVWQAEVAGHLNRYKKYPEDAQRRKRTGRPMVKFTVNQFGNVIDSELIRRSGTNSLDREARLVLERAQPLPAPPDSVLSNGSITVEMPIDFYLSQ</sequence>
<accession>A0A1N6MYT4</accession>
<evidence type="ECO:0000256" key="1">
    <source>
        <dbReference type="ARBA" id="ARBA00004383"/>
    </source>
</evidence>
<dbReference type="PANTHER" id="PTHR33446:SF2">
    <property type="entry name" value="PROTEIN TONB"/>
    <property type="match status" value="1"/>
</dbReference>
<feature type="domain" description="TonB C-terminal" evidence="12">
    <location>
        <begin position="175"/>
        <end position="268"/>
    </location>
</feature>
<evidence type="ECO:0000256" key="5">
    <source>
        <dbReference type="ARBA" id="ARBA00022519"/>
    </source>
</evidence>
<protein>
    <submittedName>
        <fullName evidence="14">TonB-like protein</fullName>
    </submittedName>
</protein>
<dbReference type="Proteomes" id="UP000224871">
    <property type="component" value="Unassembled WGS sequence"/>
</dbReference>
<reference evidence="14" key="1">
    <citation type="submission" date="2016-12" db="EMBL/GenBank/DDBJ databases">
        <authorList>
            <person name="Song W.-J."/>
            <person name="Kurnit D.M."/>
        </authorList>
    </citation>
    <scope>NUCLEOTIDE SEQUENCE [LARGE SCALE GENOMIC DNA]</scope>
    <source>
        <strain evidence="14">HGB1681</strain>
    </source>
</reference>
<dbReference type="OrthoDB" id="8703302at2"/>
<comment type="similarity">
    <text evidence="2">Belongs to the TonB family.</text>
</comment>
<feature type="compositionally biased region" description="Polar residues" evidence="10">
    <location>
        <begin position="152"/>
        <end position="167"/>
    </location>
</feature>
<keyword evidence="8 11" id="KW-1133">Transmembrane helix</keyword>
<proteinExistence type="inferred from homology"/>
<keyword evidence="4" id="KW-1003">Cell membrane</keyword>
<keyword evidence="5" id="KW-0997">Cell inner membrane</keyword>
<dbReference type="NCBIfam" id="TIGR01352">
    <property type="entry name" value="tonB_Cterm"/>
    <property type="match status" value="1"/>
</dbReference>
<dbReference type="InterPro" id="IPR051045">
    <property type="entry name" value="TonB-dependent_transducer"/>
</dbReference>
<keyword evidence="9 11" id="KW-0472">Membrane</keyword>
<evidence type="ECO:0000259" key="12">
    <source>
        <dbReference type="PROSITE" id="PS52015"/>
    </source>
</evidence>
<feature type="transmembrane region" description="Helical" evidence="11">
    <location>
        <begin position="18"/>
        <end position="35"/>
    </location>
</feature>
<evidence type="ECO:0000256" key="4">
    <source>
        <dbReference type="ARBA" id="ARBA00022475"/>
    </source>
</evidence>
<reference evidence="13 16" key="3">
    <citation type="journal article" date="2017" name="Nat. Microbiol.">
        <title>Natural product diversity associated with the nematode symbionts Photorhabdus and Xenorhabdus.</title>
        <authorList>
            <person name="Tobias N.J."/>
            <person name="Wolff H."/>
            <person name="Djahanschiri B."/>
            <person name="Grundmann F."/>
            <person name="Kronenwerth M."/>
            <person name="Shi Y.M."/>
            <person name="Simonyi S."/>
            <person name="Grun P."/>
            <person name="Shapiro-Ilan D."/>
            <person name="Pidot S.J."/>
            <person name="Stinear T.P."/>
            <person name="Ebersberger I."/>
            <person name="Bode H.B."/>
        </authorList>
    </citation>
    <scope>NUCLEOTIDE SEQUENCE [LARGE SCALE GENOMIC DNA]</scope>
    <source>
        <strain evidence="13 16">DSM 16336</strain>
    </source>
</reference>
<dbReference type="SUPFAM" id="SSF74653">
    <property type="entry name" value="TolA/TonB C-terminal domain"/>
    <property type="match status" value="1"/>
</dbReference>
<keyword evidence="6 11" id="KW-0812">Transmembrane</keyword>
<dbReference type="AlphaFoldDB" id="A0A1N6MYT4"/>
<dbReference type="PANTHER" id="PTHR33446">
    <property type="entry name" value="PROTEIN TONB-RELATED"/>
    <property type="match status" value="1"/>
</dbReference>
<evidence type="ECO:0000256" key="9">
    <source>
        <dbReference type="ARBA" id="ARBA00023136"/>
    </source>
</evidence>
<evidence type="ECO:0000256" key="7">
    <source>
        <dbReference type="ARBA" id="ARBA00022927"/>
    </source>
</evidence>
<dbReference type="EMBL" id="FTLG01000191">
    <property type="protein sequence ID" value="SIP74028.1"/>
    <property type="molecule type" value="Genomic_DNA"/>
</dbReference>
<evidence type="ECO:0000313" key="16">
    <source>
        <dbReference type="Proteomes" id="UP000224871"/>
    </source>
</evidence>
<dbReference type="PROSITE" id="PS52015">
    <property type="entry name" value="TONB_CTD"/>
    <property type="match status" value="1"/>
</dbReference>
<name>A0A1N6MYT4_9GAMM</name>
<evidence type="ECO:0000256" key="11">
    <source>
        <dbReference type="SAM" id="Phobius"/>
    </source>
</evidence>
<dbReference type="GO" id="GO:0055085">
    <property type="term" value="P:transmembrane transport"/>
    <property type="evidence" value="ECO:0007669"/>
    <property type="project" value="InterPro"/>
</dbReference>
<evidence type="ECO:0000256" key="8">
    <source>
        <dbReference type="ARBA" id="ARBA00022989"/>
    </source>
</evidence>
<dbReference type="GO" id="GO:0031992">
    <property type="term" value="F:energy transducer activity"/>
    <property type="evidence" value="ECO:0007669"/>
    <property type="project" value="TreeGrafter"/>
</dbReference>
<dbReference type="InterPro" id="IPR006260">
    <property type="entry name" value="TonB/TolA_C"/>
</dbReference>
<gene>
    <name evidence="14" type="primary">cjrB</name>
    <name evidence="13" type="ORF">Xinn_02943</name>
    <name evidence="14" type="ORF">XIS1_490025</name>
</gene>
<evidence type="ECO:0000313" key="13">
    <source>
        <dbReference type="EMBL" id="PHM31234.1"/>
    </source>
</evidence>
<dbReference type="GO" id="GO:0098797">
    <property type="term" value="C:plasma membrane protein complex"/>
    <property type="evidence" value="ECO:0007669"/>
    <property type="project" value="TreeGrafter"/>
</dbReference>
<dbReference type="RefSeq" id="WP_086953455.1">
    <property type="nucleotide sequence ID" value="NZ_CAWNQC010000239.1"/>
</dbReference>